<accession>A0A2Z6G9X5</accession>
<dbReference type="EMBL" id="AP018738">
    <property type="protein sequence ID" value="BBE50204.1"/>
    <property type="molecule type" value="Genomic_DNA"/>
</dbReference>
<protein>
    <submittedName>
        <fullName evidence="6">Methyl-accepting chemotaxis protein 2</fullName>
    </submittedName>
</protein>
<evidence type="ECO:0000256" key="2">
    <source>
        <dbReference type="ARBA" id="ARBA00029447"/>
    </source>
</evidence>
<reference evidence="6 7" key="1">
    <citation type="submission" date="2018-06" db="EMBL/GenBank/DDBJ databases">
        <title>OYT1 Genome Sequencing.</title>
        <authorList>
            <person name="Kato S."/>
            <person name="Itoh T."/>
            <person name="Ohkuma M."/>
        </authorList>
    </citation>
    <scope>NUCLEOTIDE SEQUENCE [LARGE SCALE GENOMIC DNA]</scope>
    <source>
        <strain evidence="6 7">OYT1</strain>
    </source>
</reference>
<keyword evidence="1 3" id="KW-0807">Transducer</keyword>
<feature type="transmembrane region" description="Helical" evidence="4">
    <location>
        <begin position="12"/>
        <end position="30"/>
    </location>
</feature>
<dbReference type="GO" id="GO:0007165">
    <property type="term" value="P:signal transduction"/>
    <property type="evidence" value="ECO:0007669"/>
    <property type="project" value="UniProtKB-KW"/>
</dbReference>
<dbReference type="RefSeq" id="WP_062625386.1">
    <property type="nucleotide sequence ID" value="NZ_AP018738.1"/>
</dbReference>
<dbReference type="Pfam" id="PF00015">
    <property type="entry name" value="MCPsignal"/>
    <property type="match status" value="1"/>
</dbReference>
<organism evidence="6 7">
    <name type="scientific">Ferriphaselus amnicola</name>
    <dbReference type="NCBI Taxonomy" id="1188319"/>
    <lineage>
        <taxon>Bacteria</taxon>
        <taxon>Pseudomonadati</taxon>
        <taxon>Pseudomonadota</taxon>
        <taxon>Betaproteobacteria</taxon>
        <taxon>Nitrosomonadales</taxon>
        <taxon>Gallionellaceae</taxon>
        <taxon>Ferriphaselus</taxon>
    </lineage>
</organism>
<keyword evidence="4" id="KW-0812">Transmembrane</keyword>
<dbReference type="PROSITE" id="PS50111">
    <property type="entry name" value="CHEMOTAXIS_TRANSDUC_2"/>
    <property type="match status" value="1"/>
</dbReference>
<evidence type="ECO:0000256" key="3">
    <source>
        <dbReference type="PROSITE-ProRule" id="PRU00284"/>
    </source>
</evidence>
<dbReference type="Gene3D" id="1.10.287.950">
    <property type="entry name" value="Methyl-accepting chemotaxis protein"/>
    <property type="match status" value="1"/>
</dbReference>
<feature type="transmembrane region" description="Helical" evidence="4">
    <location>
        <begin position="36"/>
        <end position="53"/>
    </location>
</feature>
<evidence type="ECO:0000256" key="4">
    <source>
        <dbReference type="SAM" id="Phobius"/>
    </source>
</evidence>
<dbReference type="KEGG" id="fam:OYT1_ch0637"/>
<evidence type="ECO:0000259" key="5">
    <source>
        <dbReference type="PROSITE" id="PS50111"/>
    </source>
</evidence>
<gene>
    <name evidence="6" type="ORF">OYT1_ch0637</name>
</gene>
<comment type="similarity">
    <text evidence="2">Belongs to the methyl-accepting chemotaxis (MCP) protein family.</text>
</comment>
<dbReference type="PANTHER" id="PTHR32089:SF120">
    <property type="entry name" value="METHYL-ACCEPTING CHEMOTAXIS PROTEIN TLPQ"/>
    <property type="match status" value="1"/>
</dbReference>
<proteinExistence type="inferred from homology"/>
<dbReference type="AlphaFoldDB" id="A0A2Z6G9X5"/>
<dbReference type="GO" id="GO:0016020">
    <property type="term" value="C:membrane"/>
    <property type="evidence" value="ECO:0007669"/>
    <property type="project" value="InterPro"/>
</dbReference>
<dbReference type="STRING" id="1188319.OYT1_00115"/>
<keyword evidence="4" id="KW-0472">Membrane</keyword>
<dbReference type="Proteomes" id="UP000033070">
    <property type="component" value="Chromosome"/>
</dbReference>
<keyword evidence="7" id="KW-1185">Reference proteome</keyword>
<dbReference type="OrthoDB" id="8559696at2"/>
<feature type="domain" description="Methyl-accepting transducer" evidence="5">
    <location>
        <begin position="171"/>
        <end position="260"/>
    </location>
</feature>
<keyword evidence="4" id="KW-1133">Transmembrane helix</keyword>
<evidence type="ECO:0000313" key="6">
    <source>
        <dbReference type="EMBL" id="BBE50204.1"/>
    </source>
</evidence>
<sequence length="398" mass="43131">MEQQKRKNSVGVLLGLGAVALLLHWGIASLGLGDMAVVLNAVITLAAAFIMLVSGGSRNSVVEAGHDSVRESAVENVLMQTYPQFANQFSSANDDMSQVQVLLADAIGKLMESFGGMQQLIQSQRDAAISVTQSQSNQVGDTTMESFLDDTSNTLKQLVGSIINNSKVGMELVDKMDAVSLQVRGILNVLGEIDGISKQTNLLALNAAIEAARAGEAGRGFAVVADEVRKLSGRAGHFSQQIRANVNQVHDAIADAEHAITLMATLDMDFAVKSKNQLELTLGNVQKMNAGMAHVIEQQQTISREVDVVVGRAVTSLQFQDMVNQLLQHSRDRVDTMQEAWIKLGSWARESSRGEVPSRQQTEQMKSEIDDLLSKHSRTIISKSVNQQKMDTGDIELF</sequence>
<dbReference type="SMART" id="SM00283">
    <property type="entry name" value="MA"/>
    <property type="match status" value="1"/>
</dbReference>
<evidence type="ECO:0000313" key="7">
    <source>
        <dbReference type="Proteomes" id="UP000033070"/>
    </source>
</evidence>
<evidence type="ECO:0000256" key="1">
    <source>
        <dbReference type="ARBA" id="ARBA00023224"/>
    </source>
</evidence>
<dbReference type="PANTHER" id="PTHR32089">
    <property type="entry name" value="METHYL-ACCEPTING CHEMOTAXIS PROTEIN MCPB"/>
    <property type="match status" value="1"/>
</dbReference>
<dbReference type="InterPro" id="IPR004089">
    <property type="entry name" value="MCPsignal_dom"/>
</dbReference>
<name>A0A2Z6G9X5_9PROT</name>
<dbReference type="SUPFAM" id="SSF58104">
    <property type="entry name" value="Methyl-accepting chemotaxis protein (MCP) signaling domain"/>
    <property type="match status" value="1"/>
</dbReference>